<dbReference type="PROSITE" id="PS51318">
    <property type="entry name" value="TAT"/>
    <property type="match status" value="1"/>
</dbReference>
<proteinExistence type="predicted"/>
<dbReference type="InterPro" id="IPR006680">
    <property type="entry name" value="Amidohydro-rel"/>
</dbReference>
<dbReference type="RefSeq" id="WP_120757140.1">
    <property type="nucleotide sequence ID" value="NZ_RBAM01000008.1"/>
</dbReference>
<dbReference type="InterPro" id="IPR006311">
    <property type="entry name" value="TAT_signal"/>
</dbReference>
<dbReference type="Gene3D" id="3.20.20.140">
    <property type="entry name" value="Metal-dependent hydrolases"/>
    <property type="match status" value="2"/>
</dbReference>
<dbReference type="Proteomes" id="UP000270343">
    <property type="component" value="Unassembled WGS sequence"/>
</dbReference>
<dbReference type="Pfam" id="PF01979">
    <property type="entry name" value="Amidohydro_1"/>
    <property type="match status" value="1"/>
</dbReference>
<sequence length="446" mass="46075">MAEPGRRHVLGGAAALGGAFALGGAAAAGRAVAAAGAAGASARPLALTHATLIAAPGVEPPRPGMTVVIRAGRITTVGRSAEIAAPPDAHVMDLRGRYVLPGLIDSRTDGDSGDGDSNNGDAPPVRRGVTTFAGSGSAPLDGVPSLWPESVSVRDAAAARRAVRRAGEAGAAFVRVHPRLSREAYLAVAEEAGRRQLPYAGHCPDAVPLAEASDAGQRTVEHLHALLLAASTREEEIRRGLARVRVAAGADPYGDWLRQIHRLEWTAVHSYYPDRADRLLDRLAANGTRITPALTARSDPQGPDAAQLRGIRAHRLHLVAELHRRGVPLLAGSAPGGDLHEELEQLADGAGLGAAAALRAATVEPARALGLAHRIGTVAPGRAADLVVLAPGADPLRDVRAVRRTDAVVVRGRLYAEGVPTPAAMIRPTRESGEASSPFASVELTE</sequence>
<dbReference type="AlphaFoldDB" id="A0A3B0BDD9"/>
<reference evidence="3 4" key="1">
    <citation type="journal article" date="2015" name="Antonie Van Leeuwenhoek">
        <title>Streptomyces klenkii sp. nov., isolated from deep marine sediment.</title>
        <authorList>
            <person name="Veyisoglu A."/>
            <person name="Sahin N."/>
        </authorList>
    </citation>
    <scope>NUCLEOTIDE SEQUENCE [LARGE SCALE GENOMIC DNA]</scope>
    <source>
        <strain evidence="3 4">KCTC 29202</strain>
    </source>
</reference>
<comment type="caution">
    <text evidence="3">The sequence shown here is derived from an EMBL/GenBank/DDBJ whole genome shotgun (WGS) entry which is preliminary data.</text>
</comment>
<dbReference type="SUPFAM" id="SSF51338">
    <property type="entry name" value="Composite domain of metallo-dependent hydrolases"/>
    <property type="match status" value="1"/>
</dbReference>
<dbReference type="GO" id="GO:0016810">
    <property type="term" value="F:hydrolase activity, acting on carbon-nitrogen (but not peptide) bonds"/>
    <property type="evidence" value="ECO:0007669"/>
    <property type="project" value="InterPro"/>
</dbReference>
<dbReference type="PANTHER" id="PTHR43135:SF3">
    <property type="entry name" value="ALPHA-D-RIBOSE 1-METHYLPHOSPHONATE 5-TRIPHOSPHATE DIPHOSPHATASE"/>
    <property type="match status" value="1"/>
</dbReference>
<evidence type="ECO:0000256" key="1">
    <source>
        <dbReference type="SAM" id="MobiDB-lite"/>
    </source>
</evidence>
<name>A0A3B0BDD9_9ACTN</name>
<dbReference type="InterPro" id="IPR051781">
    <property type="entry name" value="Metallo-dep_Hydrolase"/>
</dbReference>
<evidence type="ECO:0000313" key="4">
    <source>
        <dbReference type="Proteomes" id="UP000270343"/>
    </source>
</evidence>
<dbReference type="SUPFAM" id="SSF51556">
    <property type="entry name" value="Metallo-dependent hydrolases"/>
    <property type="match status" value="1"/>
</dbReference>
<organism evidence="3 4">
    <name type="scientific">Streptomyces klenkii</name>
    <dbReference type="NCBI Taxonomy" id="1420899"/>
    <lineage>
        <taxon>Bacteria</taxon>
        <taxon>Bacillati</taxon>
        <taxon>Actinomycetota</taxon>
        <taxon>Actinomycetes</taxon>
        <taxon>Kitasatosporales</taxon>
        <taxon>Streptomycetaceae</taxon>
        <taxon>Streptomyces</taxon>
    </lineage>
</organism>
<dbReference type="OrthoDB" id="3189065at2"/>
<dbReference type="InterPro" id="IPR011059">
    <property type="entry name" value="Metal-dep_hydrolase_composite"/>
</dbReference>
<evidence type="ECO:0000259" key="2">
    <source>
        <dbReference type="Pfam" id="PF01979"/>
    </source>
</evidence>
<protein>
    <recommendedName>
        <fullName evidence="2">Amidohydrolase-related domain-containing protein</fullName>
    </recommendedName>
</protein>
<accession>A0A3B0BDD9</accession>
<feature type="domain" description="Amidohydrolase-related" evidence="2">
    <location>
        <begin position="177"/>
        <end position="413"/>
    </location>
</feature>
<dbReference type="PANTHER" id="PTHR43135">
    <property type="entry name" value="ALPHA-D-RIBOSE 1-METHYLPHOSPHONATE 5-TRIPHOSPHATE DIPHOSPHATASE"/>
    <property type="match status" value="1"/>
</dbReference>
<dbReference type="EMBL" id="RBAM01000008">
    <property type="protein sequence ID" value="RKN70479.1"/>
    <property type="molecule type" value="Genomic_DNA"/>
</dbReference>
<gene>
    <name evidence="3" type="ORF">D7231_21760</name>
</gene>
<keyword evidence="4" id="KW-1185">Reference proteome</keyword>
<evidence type="ECO:0000313" key="3">
    <source>
        <dbReference type="EMBL" id="RKN70479.1"/>
    </source>
</evidence>
<dbReference type="InterPro" id="IPR032466">
    <property type="entry name" value="Metal_Hydrolase"/>
</dbReference>
<dbReference type="Gene3D" id="2.30.40.10">
    <property type="entry name" value="Urease, subunit C, domain 1"/>
    <property type="match status" value="2"/>
</dbReference>
<feature type="region of interest" description="Disordered" evidence="1">
    <location>
        <begin position="105"/>
        <end position="129"/>
    </location>
</feature>